<reference evidence="1 2" key="1">
    <citation type="submission" date="2024-06" db="EMBL/GenBank/DDBJ databases">
        <title>The Natural Products Discovery Center: Release of the First 8490 Sequenced Strains for Exploring Actinobacteria Biosynthetic Diversity.</title>
        <authorList>
            <person name="Kalkreuter E."/>
            <person name="Kautsar S.A."/>
            <person name="Yang D."/>
            <person name="Bader C.D."/>
            <person name="Teijaro C.N."/>
            <person name="Fluegel L."/>
            <person name="Davis C.M."/>
            <person name="Simpson J.R."/>
            <person name="Lauterbach L."/>
            <person name="Steele A.D."/>
            <person name="Gui C."/>
            <person name="Meng S."/>
            <person name="Li G."/>
            <person name="Viehrig K."/>
            <person name="Ye F."/>
            <person name="Su P."/>
            <person name="Kiefer A.F."/>
            <person name="Nichols A."/>
            <person name="Cepeda A.J."/>
            <person name="Yan W."/>
            <person name="Fan B."/>
            <person name="Jiang Y."/>
            <person name="Adhikari A."/>
            <person name="Zheng C.-J."/>
            <person name="Schuster L."/>
            <person name="Cowan T.M."/>
            <person name="Smanski M.J."/>
            <person name="Chevrette M.G."/>
            <person name="De Carvalho L.P.S."/>
            <person name="Shen B."/>
        </authorList>
    </citation>
    <scope>NUCLEOTIDE SEQUENCE [LARGE SCALE GENOMIC DNA]</scope>
    <source>
        <strain evidence="1 2">NPDC000155</strain>
    </source>
</reference>
<name>A0ABV1Y3P7_9ACTN</name>
<gene>
    <name evidence="1" type="ORF">ABT384_38365</name>
</gene>
<dbReference type="Proteomes" id="UP001486207">
    <property type="component" value="Unassembled WGS sequence"/>
</dbReference>
<proteinExistence type="predicted"/>
<organism evidence="1 2">
    <name type="scientific">Streptomyces lanatus</name>
    <dbReference type="NCBI Taxonomy" id="66900"/>
    <lineage>
        <taxon>Bacteria</taxon>
        <taxon>Bacillati</taxon>
        <taxon>Actinomycetota</taxon>
        <taxon>Actinomycetes</taxon>
        <taxon>Kitasatosporales</taxon>
        <taxon>Streptomycetaceae</taxon>
        <taxon>Streptomyces</taxon>
    </lineage>
</organism>
<accession>A0ABV1Y3P7</accession>
<comment type="caution">
    <text evidence="1">The sequence shown here is derived from an EMBL/GenBank/DDBJ whole genome shotgun (WGS) entry which is preliminary data.</text>
</comment>
<evidence type="ECO:0000313" key="1">
    <source>
        <dbReference type="EMBL" id="MER7378488.1"/>
    </source>
</evidence>
<keyword evidence="2" id="KW-1185">Reference proteome</keyword>
<dbReference type="EMBL" id="JBEPFB010000024">
    <property type="protein sequence ID" value="MER7378488.1"/>
    <property type="molecule type" value="Genomic_DNA"/>
</dbReference>
<evidence type="ECO:0000313" key="2">
    <source>
        <dbReference type="Proteomes" id="UP001486207"/>
    </source>
</evidence>
<sequence length="44" mass="5015">MNCKDSVPSHRKHRLEARGYAIANDGTEVRGNLLYVKAKSRRCL</sequence>
<dbReference type="RefSeq" id="WP_268256389.1">
    <property type="nucleotide sequence ID" value="NZ_BNBM01000023.1"/>
</dbReference>
<protein>
    <submittedName>
        <fullName evidence="1">Uncharacterized protein</fullName>
    </submittedName>
</protein>